<dbReference type="GO" id="GO:0008483">
    <property type="term" value="F:transaminase activity"/>
    <property type="evidence" value="ECO:0007669"/>
    <property type="project" value="UniProtKB-KW"/>
</dbReference>
<dbReference type="GO" id="GO:0005829">
    <property type="term" value="C:cytosol"/>
    <property type="evidence" value="ECO:0007669"/>
    <property type="project" value="TreeGrafter"/>
</dbReference>
<proteinExistence type="inferred from homology"/>
<evidence type="ECO:0000313" key="2">
    <source>
        <dbReference type="EMBL" id="HJE50785.1"/>
    </source>
</evidence>
<dbReference type="AlphaFoldDB" id="A0A921ENB5"/>
<keyword evidence="2" id="KW-0808">Transferase</keyword>
<comment type="caution">
    <text evidence="2">The sequence shown here is derived from an EMBL/GenBank/DDBJ whole genome shotgun (WGS) entry which is preliminary data.</text>
</comment>
<reference evidence="2" key="2">
    <citation type="submission" date="2021-09" db="EMBL/GenBank/DDBJ databases">
        <authorList>
            <person name="Gilroy R."/>
        </authorList>
    </citation>
    <scope>NUCLEOTIDE SEQUENCE</scope>
    <source>
        <strain evidence="2">ChiGjej3B3-7470</strain>
    </source>
</reference>
<name>A0A921ENB5_9ACTN</name>
<dbReference type="GO" id="GO:0046394">
    <property type="term" value="P:carboxylic acid biosynthetic process"/>
    <property type="evidence" value="ECO:0007669"/>
    <property type="project" value="UniProtKB-ARBA"/>
</dbReference>
<dbReference type="Gene3D" id="3.20.10.10">
    <property type="entry name" value="D-amino Acid Aminotransferase, subunit A, domain 2"/>
    <property type="match status" value="1"/>
</dbReference>
<dbReference type="PANTHER" id="PTHR42743">
    <property type="entry name" value="AMINO-ACID AMINOTRANSFERASE"/>
    <property type="match status" value="1"/>
</dbReference>
<organism evidence="2 3">
    <name type="scientific">Tessaracoccus flavescens</name>
    <dbReference type="NCBI Taxonomy" id="399497"/>
    <lineage>
        <taxon>Bacteria</taxon>
        <taxon>Bacillati</taxon>
        <taxon>Actinomycetota</taxon>
        <taxon>Actinomycetes</taxon>
        <taxon>Propionibacteriales</taxon>
        <taxon>Propionibacteriaceae</taxon>
        <taxon>Tessaracoccus</taxon>
    </lineage>
</organism>
<dbReference type="InterPro" id="IPR036038">
    <property type="entry name" value="Aminotransferase-like"/>
</dbReference>
<dbReference type="InterPro" id="IPR043131">
    <property type="entry name" value="BCAT-like_N"/>
</dbReference>
<dbReference type="Pfam" id="PF01063">
    <property type="entry name" value="Aminotran_4"/>
    <property type="match status" value="1"/>
</dbReference>
<evidence type="ECO:0000256" key="1">
    <source>
        <dbReference type="ARBA" id="ARBA00009320"/>
    </source>
</evidence>
<dbReference type="Proteomes" id="UP000712713">
    <property type="component" value="Unassembled WGS sequence"/>
</dbReference>
<dbReference type="SUPFAM" id="SSF56752">
    <property type="entry name" value="D-aminoacid aminotransferase-like PLP-dependent enzymes"/>
    <property type="match status" value="1"/>
</dbReference>
<dbReference type="InterPro" id="IPR043132">
    <property type="entry name" value="BCAT-like_C"/>
</dbReference>
<dbReference type="Gene3D" id="3.30.470.10">
    <property type="match status" value="1"/>
</dbReference>
<dbReference type="PANTHER" id="PTHR42743:SF11">
    <property type="entry name" value="AMINODEOXYCHORISMATE LYASE"/>
    <property type="match status" value="1"/>
</dbReference>
<protein>
    <submittedName>
        <fullName evidence="2">Aminotransferase class IV</fullName>
    </submittedName>
</protein>
<evidence type="ECO:0000313" key="3">
    <source>
        <dbReference type="Proteomes" id="UP000712713"/>
    </source>
</evidence>
<dbReference type="InterPro" id="IPR050571">
    <property type="entry name" value="Class-IV_PLP-Dep_Aminotrnsfr"/>
</dbReference>
<dbReference type="InterPro" id="IPR001544">
    <property type="entry name" value="Aminotrans_IV"/>
</dbReference>
<comment type="similarity">
    <text evidence="1">Belongs to the class-IV pyridoxal-phosphate-dependent aminotransferase family.</text>
</comment>
<keyword evidence="2" id="KW-0032">Aminotransferase</keyword>
<dbReference type="EMBL" id="DYZF01000051">
    <property type="protein sequence ID" value="HJE50785.1"/>
    <property type="molecule type" value="Genomic_DNA"/>
</dbReference>
<accession>A0A921ENB5</accession>
<reference evidence="2" key="1">
    <citation type="journal article" date="2021" name="PeerJ">
        <title>Extensive microbial diversity within the chicken gut microbiome revealed by metagenomics and culture.</title>
        <authorList>
            <person name="Gilroy R."/>
            <person name="Ravi A."/>
            <person name="Getino M."/>
            <person name="Pursley I."/>
            <person name="Horton D.L."/>
            <person name="Alikhan N.F."/>
            <person name="Baker D."/>
            <person name="Gharbi K."/>
            <person name="Hall N."/>
            <person name="Watson M."/>
            <person name="Adriaenssens E.M."/>
            <person name="Foster-Nyarko E."/>
            <person name="Jarju S."/>
            <person name="Secka A."/>
            <person name="Antonio M."/>
            <person name="Oren A."/>
            <person name="Chaudhuri R.R."/>
            <person name="La Ragione R."/>
            <person name="Hildebrand F."/>
            <person name="Pallen M.J."/>
        </authorList>
    </citation>
    <scope>NUCLEOTIDE SEQUENCE</scope>
    <source>
        <strain evidence="2">ChiGjej3B3-7470</strain>
    </source>
</reference>
<gene>
    <name evidence="2" type="ORF">K8V15_02185</name>
</gene>
<sequence>MALIALLDGTLVDPTQPIVRGDDDGVLRGDGVFDATLVVDGVPRDLDEHIDRLGESSRILNLPEPDGDGYRRAVDAVAEAFDWQAEHEAVLRLFHTRGPAGGEPFGWVMLAPMTAKMRNQRANGVKVLLLDRGFEGPSIASQPWLLPGAKSLSYAINMAAERHAAEQGADDVVFHSPSGMLLEGPTSGLVVDLDGTLVTPPLEGILRSITVEELLRKAPDAGLAVEVRHLHRDALAEARGAWLLSSGRRVARITHVDGQPLPTSSLDGELTALLGA</sequence>